<gene>
    <name evidence="2" type="ORF">Tci_925066</name>
</gene>
<evidence type="ECO:0000313" key="2">
    <source>
        <dbReference type="EMBL" id="GFD53097.1"/>
    </source>
</evidence>
<name>A0A699WZY7_TANCI</name>
<feature type="region of interest" description="Disordered" evidence="1">
    <location>
        <begin position="33"/>
        <end position="63"/>
    </location>
</feature>
<comment type="caution">
    <text evidence="2">The sequence shown here is derived from an EMBL/GenBank/DDBJ whole genome shotgun (WGS) entry which is preliminary data.</text>
</comment>
<organism evidence="2">
    <name type="scientific">Tanacetum cinerariifolium</name>
    <name type="common">Dalmatian daisy</name>
    <name type="synonym">Chrysanthemum cinerariifolium</name>
    <dbReference type="NCBI Taxonomy" id="118510"/>
    <lineage>
        <taxon>Eukaryota</taxon>
        <taxon>Viridiplantae</taxon>
        <taxon>Streptophyta</taxon>
        <taxon>Embryophyta</taxon>
        <taxon>Tracheophyta</taxon>
        <taxon>Spermatophyta</taxon>
        <taxon>Magnoliopsida</taxon>
        <taxon>eudicotyledons</taxon>
        <taxon>Gunneridae</taxon>
        <taxon>Pentapetalae</taxon>
        <taxon>asterids</taxon>
        <taxon>campanulids</taxon>
        <taxon>Asterales</taxon>
        <taxon>Asteraceae</taxon>
        <taxon>Asteroideae</taxon>
        <taxon>Anthemideae</taxon>
        <taxon>Anthemidinae</taxon>
        <taxon>Tanacetum</taxon>
    </lineage>
</organism>
<proteinExistence type="predicted"/>
<dbReference type="EMBL" id="BKCJ011790134">
    <property type="protein sequence ID" value="GFD53097.1"/>
    <property type="molecule type" value="Genomic_DNA"/>
</dbReference>
<dbReference type="AlphaFoldDB" id="A0A699WZY7"/>
<accession>A0A699WZY7</accession>
<reference evidence="2" key="1">
    <citation type="journal article" date="2019" name="Sci. Rep.">
        <title>Draft genome of Tanacetum cinerariifolium, the natural source of mosquito coil.</title>
        <authorList>
            <person name="Yamashiro T."/>
            <person name="Shiraishi A."/>
            <person name="Satake H."/>
            <person name="Nakayama K."/>
        </authorList>
    </citation>
    <scope>NUCLEOTIDE SEQUENCE</scope>
</reference>
<feature type="non-terminal residue" evidence="2">
    <location>
        <position position="1"/>
    </location>
</feature>
<evidence type="ECO:0000256" key="1">
    <source>
        <dbReference type="SAM" id="MobiDB-lite"/>
    </source>
</evidence>
<sequence length="63" mass="6784">QLVAGTYGGTYGHWLRRPADAVVRHPVLGRAARRHRPVRGRQRSEIPGRGGVGGEAAGDCRLV</sequence>
<protein>
    <submittedName>
        <fullName evidence="2">Uncharacterized protein</fullName>
    </submittedName>
</protein>